<feature type="transmembrane region" description="Helical" evidence="7">
    <location>
        <begin position="183"/>
        <end position="204"/>
    </location>
</feature>
<evidence type="ECO:0000256" key="7">
    <source>
        <dbReference type="SAM" id="Phobius"/>
    </source>
</evidence>
<feature type="transmembrane region" description="Helical" evidence="7">
    <location>
        <begin position="87"/>
        <end position="107"/>
    </location>
</feature>
<dbReference type="Pfam" id="PF01694">
    <property type="entry name" value="Rhomboid"/>
    <property type="match status" value="1"/>
</dbReference>
<evidence type="ECO:0000259" key="9">
    <source>
        <dbReference type="Pfam" id="PF16733"/>
    </source>
</evidence>
<evidence type="ECO:0000313" key="10">
    <source>
        <dbReference type="EMBL" id="SMA49276.1"/>
    </source>
</evidence>
<feature type="transmembrane region" description="Helical" evidence="7">
    <location>
        <begin position="210"/>
        <end position="228"/>
    </location>
</feature>
<keyword evidence="5 7" id="KW-1133">Transmembrane helix</keyword>
<feature type="domain" description="Rhomboid protease N-terminal" evidence="9">
    <location>
        <begin position="7"/>
        <end position="62"/>
    </location>
</feature>
<keyword evidence="6 7" id="KW-0472">Membrane</keyword>
<sequence>MLRLFDRPVEEDLLPFSAFLWRQRVPHKITEEGGRQVLWLEHPAQEDEVLTWFAQWQSGLLQLSKVKVSWKGAGGFLSGPLADWMRIPVTLLLIVASLVVAFLTGLGNNYETVAWFSMSEYLVQGDKIRYLPLSAMYEHGDFSWLFSWRVITPIFLHFGVFHLVFNMLWLLDLGHRIELRHKGLFLALLVLFTGAVSNIVQFVSADGFPLFGGMSGVIFGLLGFCWIRERFEPGCYKVPSGIYMFMMAWLLIGFTGILGSLGLGQIANGAHAGGLLSGVAFGYLYNRFFVRSAI</sequence>
<evidence type="ECO:0000256" key="6">
    <source>
        <dbReference type="ARBA" id="ARBA00023136"/>
    </source>
</evidence>
<evidence type="ECO:0000313" key="11">
    <source>
        <dbReference type="Proteomes" id="UP000196573"/>
    </source>
</evidence>
<evidence type="ECO:0000256" key="4">
    <source>
        <dbReference type="ARBA" id="ARBA00022692"/>
    </source>
</evidence>
<evidence type="ECO:0000256" key="1">
    <source>
        <dbReference type="ARBA" id="ARBA00004141"/>
    </source>
</evidence>
<dbReference type="EMBL" id="FWPT01000007">
    <property type="protein sequence ID" value="SMA49276.1"/>
    <property type="molecule type" value="Genomic_DNA"/>
</dbReference>
<dbReference type="AlphaFoldDB" id="A0A1X7AMQ8"/>
<dbReference type="GO" id="GO:0016020">
    <property type="term" value="C:membrane"/>
    <property type="evidence" value="ECO:0007669"/>
    <property type="project" value="UniProtKB-SubCell"/>
</dbReference>
<dbReference type="OrthoDB" id="9778341at2"/>
<feature type="transmembrane region" description="Helical" evidence="7">
    <location>
        <begin position="266"/>
        <end position="285"/>
    </location>
</feature>
<dbReference type="PANTHER" id="PTHR43066:SF26">
    <property type="entry name" value="RHOMBOID PROTEASE GLPG"/>
    <property type="match status" value="1"/>
</dbReference>
<dbReference type="Proteomes" id="UP000196573">
    <property type="component" value="Unassembled WGS sequence"/>
</dbReference>
<accession>A0A1X7AMQ8</accession>
<name>A0A1X7AMQ8_9GAMM</name>
<keyword evidence="2" id="KW-1003">Cell membrane</keyword>
<evidence type="ECO:0000256" key="5">
    <source>
        <dbReference type="ARBA" id="ARBA00022989"/>
    </source>
</evidence>
<keyword evidence="11" id="KW-1185">Reference proteome</keyword>
<evidence type="ECO:0000259" key="8">
    <source>
        <dbReference type="Pfam" id="PF01694"/>
    </source>
</evidence>
<keyword evidence="10" id="KW-0645">Protease</keyword>
<dbReference type="InterPro" id="IPR038244">
    <property type="entry name" value="NRho_sf"/>
</dbReference>
<dbReference type="InterPro" id="IPR031976">
    <property type="entry name" value="NRho"/>
</dbReference>
<dbReference type="GO" id="GO:0004252">
    <property type="term" value="F:serine-type endopeptidase activity"/>
    <property type="evidence" value="ECO:0007669"/>
    <property type="project" value="InterPro"/>
</dbReference>
<dbReference type="InterPro" id="IPR035952">
    <property type="entry name" value="Rhomboid-like_sf"/>
</dbReference>
<evidence type="ECO:0000256" key="3">
    <source>
        <dbReference type="ARBA" id="ARBA00022519"/>
    </source>
</evidence>
<keyword evidence="4 7" id="KW-0812">Transmembrane</keyword>
<evidence type="ECO:0000256" key="2">
    <source>
        <dbReference type="ARBA" id="ARBA00022475"/>
    </source>
</evidence>
<dbReference type="GO" id="GO:0006508">
    <property type="term" value="P:proteolysis"/>
    <property type="evidence" value="ECO:0007669"/>
    <property type="project" value="UniProtKB-KW"/>
</dbReference>
<dbReference type="Gene3D" id="3.30.70.2080">
    <property type="match status" value="1"/>
</dbReference>
<gene>
    <name evidence="10" type="primary">glpG</name>
    <name evidence="10" type="ORF">EHSB41UT_03154</name>
</gene>
<organism evidence="10 11">
    <name type="scientific">Parendozoicomonas haliclonae</name>
    <dbReference type="NCBI Taxonomy" id="1960125"/>
    <lineage>
        <taxon>Bacteria</taxon>
        <taxon>Pseudomonadati</taxon>
        <taxon>Pseudomonadota</taxon>
        <taxon>Gammaproteobacteria</taxon>
        <taxon>Oceanospirillales</taxon>
        <taxon>Endozoicomonadaceae</taxon>
        <taxon>Parendozoicomonas</taxon>
    </lineage>
</organism>
<dbReference type="Gene3D" id="1.20.1540.10">
    <property type="entry name" value="Rhomboid-like"/>
    <property type="match status" value="1"/>
</dbReference>
<proteinExistence type="predicted"/>
<reference evidence="10 11" key="1">
    <citation type="submission" date="2017-03" db="EMBL/GenBank/DDBJ databases">
        <authorList>
            <person name="Afonso C.L."/>
            <person name="Miller P.J."/>
            <person name="Scott M.A."/>
            <person name="Spackman E."/>
            <person name="Goraichik I."/>
            <person name="Dimitrov K.M."/>
            <person name="Suarez D.L."/>
            <person name="Swayne D.E."/>
        </authorList>
    </citation>
    <scope>NUCLEOTIDE SEQUENCE [LARGE SCALE GENOMIC DNA]</scope>
    <source>
        <strain evidence="10">SB41UT1</strain>
    </source>
</reference>
<dbReference type="InterPro" id="IPR022764">
    <property type="entry name" value="Peptidase_S54_rhomboid_dom"/>
</dbReference>
<dbReference type="Pfam" id="PF16733">
    <property type="entry name" value="NRho"/>
    <property type="match status" value="1"/>
</dbReference>
<dbReference type="SUPFAM" id="SSF144091">
    <property type="entry name" value="Rhomboid-like"/>
    <property type="match status" value="1"/>
</dbReference>
<keyword evidence="10" id="KW-0378">Hydrolase</keyword>
<feature type="transmembrane region" description="Helical" evidence="7">
    <location>
        <begin position="150"/>
        <end position="171"/>
    </location>
</feature>
<protein>
    <submittedName>
        <fullName evidence="10">Rhomboid protease GlpG</fullName>
        <ecNumber evidence="10">3.4.21.105</ecNumber>
    </submittedName>
</protein>
<dbReference type="PANTHER" id="PTHR43066">
    <property type="entry name" value="RHOMBOID-RELATED PROTEIN"/>
    <property type="match status" value="1"/>
</dbReference>
<comment type="subcellular location">
    <subcellularLocation>
        <location evidence="1">Membrane</location>
        <topology evidence="1">Multi-pass membrane protein</topology>
    </subcellularLocation>
</comment>
<feature type="transmembrane region" description="Helical" evidence="7">
    <location>
        <begin position="240"/>
        <end position="260"/>
    </location>
</feature>
<keyword evidence="3" id="KW-0997">Cell inner membrane</keyword>
<dbReference type="RefSeq" id="WP_087111578.1">
    <property type="nucleotide sequence ID" value="NZ_CBCSCN010000007.1"/>
</dbReference>
<dbReference type="EC" id="3.4.21.105" evidence="10"/>
<feature type="domain" description="Peptidase S54 rhomboid" evidence="8">
    <location>
        <begin position="148"/>
        <end position="285"/>
    </location>
</feature>